<name>A0AAD7FRJ1_9AGAR</name>
<proteinExistence type="predicted"/>
<evidence type="ECO:0000313" key="2">
    <source>
        <dbReference type="Proteomes" id="UP001221142"/>
    </source>
</evidence>
<dbReference type="AlphaFoldDB" id="A0AAD7FRJ1"/>
<dbReference type="EMBL" id="JARKIF010000008">
    <property type="protein sequence ID" value="KAJ7633262.1"/>
    <property type="molecule type" value="Genomic_DNA"/>
</dbReference>
<gene>
    <name evidence="1" type="ORF">FB45DRAFT_866677</name>
</gene>
<keyword evidence="2" id="KW-1185">Reference proteome</keyword>
<comment type="caution">
    <text evidence="1">The sequence shown here is derived from an EMBL/GenBank/DDBJ whole genome shotgun (WGS) entry which is preliminary data.</text>
</comment>
<dbReference type="Proteomes" id="UP001221142">
    <property type="component" value="Unassembled WGS sequence"/>
</dbReference>
<sequence length="272" mass="28886">MTLNIYSGASTVPLLWSPVGSAWRLTASLRLPNSGGGRPCHQQFFLPEQVFGVAEQFVGRTLGWGSDHSAPQNPPLDRVGDAAILLRLVVPRMIRCSFVPRCATNSTALTVFSSLVIEGAHDLARSPQAQSSSRERAARWAEWEERRAGIFVCEDGGSFSGVLGDNEAAVGELRGGGGHFNEKSASYKYDGKSFESAPETEGRANSKRFEEAIYGSFQNDGPPESAASAALSAVGASVGGSPLAPVVQLSSVCTDWEFSGDPSMSCSVFAKY</sequence>
<organism evidence="1 2">
    <name type="scientific">Roridomyces roridus</name>
    <dbReference type="NCBI Taxonomy" id="1738132"/>
    <lineage>
        <taxon>Eukaryota</taxon>
        <taxon>Fungi</taxon>
        <taxon>Dikarya</taxon>
        <taxon>Basidiomycota</taxon>
        <taxon>Agaricomycotina</taxon>
        <taxon>Agaricomycetes</taxon>
        <taxon>Agaricomycetidae</taxon>
        <taxon>Agaricales</taxon>
        <taxon>Marasmiineae</taxon>
        <taxon>Mycenaceae</taxon>
        <taxon>Roridomyces</taxon>
    </lineage>
</organism>
<reference evidence="1" key="1">
    <citation type="submission" date="2023-03" db="EMBL/GenBank/DDBJ databases">
        <title>Massive genome expansion in bonnet fungi (Mycena s.s.) driven by repeated elements and novel gene families across ecological guilds.</title>
        <authorList>
            <consortium name="Lawrence Berkeley National Laboratory"/>
            <person name="Harder C.B."/>
            <person name="Miyauchi S."/>
            <person name="Viragh M."/>
            <person name="Kuo A."/>
            <person name="Thoen E."/>
            <person name="Andreopoulos B."/>
            <person name="Lu D."/>
            <person name="Skrede I."/>
            <person name="Drula E."/>
            <person name="Henrissat B."/>
            <person name="Morin E."/>
            <person name="Kohler A."/>
            <person name="Barry K."/>
            <person name="LaButti K."/>
            <person name="Morin E."/>
            <person name="Salamov A."/>
            <person name="Lipzen A."/>
            <person name="Mereny Z."/>
            <person name="Hegedus B."/>
            <person name="Baldrian P."/>
            <person name="Stursova M."/>
            <person name="Weitz H."/>
            <person name="Taylor A."/>
            <person name="Grigoriev I.V."/>
            <person name="Nagy L.G."/>
            <person name="Martin F."/>
            <person name="Kauserud H."/>
        </authorList>
    </citation>
    <scope>NUCLEOTIDE SEQUENCE</scope>
    <source>
        <strain evidence="1">9284</strain>
    </source>
</reference>
<evidence type="ECO:0000313" key="1">
    <source>
        <dbReference type="EMBL" id="KAJ7633262.1"/>
    </source>
</evidence>
<protein>
    <submittedName>
        <fullName evidence="1">Uncharacterized protein</fullName>
    </submittedName>
</protein>
<accession>A0AAD7FRJ1</accession>